<name>A0AAW1V4G4_9CUCU</name>
<comment type="caution">
    <text evidence="2">The sequence shown here is derived from an EMBL/GenBank/DDBJ whole genome shotgun (WGS) entry which is preliminary data.</text>
</comment>
<evidence type="ECO:0000313" key="3">
    <source>
        <dbReference type="Proteomes" id="UP001431783"/>
    </source>
</evidence>
<dbReference type="Proteomes" id="UP001431783">
    <property type="component" value="Unassembled WGS sequence"/>
</dbReference>
<organism evidence="2 3">
    <name type="scientific">Henosepilachna vigintioctopunctata</name>
    <dbReference type="NCBI Taxonomy" id="420089"/>
    <lineage>
        <taxon>Eukaryota</taxon>
        <taxon>Metazoa</taxon>
        <taxon>Ecdysozoa</taxon>
        <taxon>Arthropoda</taxon>
        <taxon>Hexapoda</taxon>
        <taxon>Insecta</taxon>
        <taxon>Pterygota</taxon>
        <taxon>Neoptera</taxon>
        <taxon>Endopterygota</taxon>
        <taxon>Coleoptera</taxon>
        <taxon>Polyphaga</taxon>
        <taxon>Cucujiformia</taxon>
        <taxon>Coccinelloidea</taxon>
        <taxon>Coccinellidae</taxon>
        <taxon>Epilachninae</taxon>
        <taxon>Epilachnini</taxon>
        <taxon>Henosepilachna</taxon>
    </lineage>
</organism>
<accession>A0AAW1V4G4</accession>
<dbReference type="AlphaFoldDB" id="A0AAW1V4G4"/>
<reference evidence="2 3" key="1">
    <citation type="submission" date="2023-03" db="EMBL/GenBank/DDBJ databases">
        <title>Genome insight into feeding habits of ladybird beetles.</title>
        <authorList>
            <person name="Li H.-S."/>
            <person name="Huang Y.-H."/>
            <person name="Pang H."/>
        </authorList>
    </citation>
    <scope>NUCLEOTIDE SEQUENCE [LARGE SCALE GENOMIC DNA]</scope>
    <source>
        <strain evidence="2">SYSU_2023b</strain>
        <tissue evidence="2">Whole body</tissue>
    </source>
</reference>
<protein>
    <submittedName>
        <fullName evidence="2">Uncharacterized protein</fullName>
    </submittedName>
</protein>
<feature type="compositionally biased region" description="Acidic residues" evidence="1">
    <location>
        <begin position="67"/>
        <end position="99"/>
    </location>
</feature>
<sequence>MGLTCDLWDLDNYKHPPFMFTLWYIFLYGKPLVEIIIDGVRGLIEKVKEALAARAERRQEEAPPEAAPEEAPTEEPAEAPTEEEPPADEGEEPPAEEAT</sequence>
<evidence type="ECO:0000256" key="1">
    <source>
        <dbReference type="SAM" id="MobiDB-lite"/>
    </source>
</evidence>
<dbReference type="EMBL" id="JARQZJ010000104">
    <property type="protein sequence ID" value="KAK9887011.1"/>
    <property type="molecule type" value="Genomic_DNA"/>
</dbReference>
<evidence type="ECO:0000313" key="2">
    <source>
        <dbReference type="EMBL" id="KAK9887011.1"/>
    </source>
</evidence>
<feature type="region of interest" description="Disordered" evidence="1">
    <location>
        <begin position="54"/>
        <end position="99"/>
    </location>
</feature>
<gene>
    <name evidence="2" type="ORF">WA026_019939</name>
</gene>
<keyword evidence="3" id="KW-1185">Reference proteome</keyword>
<proteinExistence type="predicted"/>